<dbReference type="EMBL" id="RHHQ01000020">
    <property type="protein sequence ID" value="RNB82268.1"/>
    <property type="molecule type" value="Genomic_DNA"/>
</dbReference>
<dbReference type="PROSITE" id="PS51272">
    <property type="entry name" value="SLH"/>
    <property type="match status" value="1"/>
</dbReference>
<dbReference type="Pfam" id="PF00395">
    <property type="entry name" value="SLH"/>
    <property type="match status" value="1"/>
</dbReference>
<dbReference type="Proteomes" id="UP000271031">
    <property type="component" value="Unassembled WGS sequence"/>
</dbReference>
<keyword evidence="3" id="KW-1185">Reference proteome</keyword>
<dbReference type="AlphaFoldDB" id="A0A3M8D316"/>
<reference evidence="2 3" key="1">
    <citation type="submission" date="2018-10" db="EMBL/GenBank/DDBJ databases">
        <title>Phylogenomics of Brevibacillus.</title>
        <authorList>
            <person name="Dunlap C."/>
        </authorList>
    </citation>
    <scope>NUCLEOTIDE SEQUENCE [LARGE SCALE GENOMIC DNA]</scope>
    <source>
        <strain evidence="2 3">JCM 15716</strain>
    </source>
</reference>
<accession>A0A3M8D316</accession>
<name>A0A3M8D316_9BACL</name>
<sequence>MNGAGGKVWYIVMSVDGFSFRRMPVSMIKIISGCALIGSLLLPTVAGAAPAALPFSDISKHYAKNAIVYGYENGLFSGAKGSAKFEPDRYMTRGEFMVVLDRLFSQNEQVFYPLLMLSEHDELGLGEGFDEPHLPYVDVDRMTWLYQPVLRMEIAFNKMYGPNALERIFSGKEFHPNQPITKGEVTQLFALFHSGPAANDDMSKKLFLLLQAGQQTDKLTRGDGAILAVNMLGYMAAGPILPLLDPSQTKFPIVPEIEDIFPLFGVYTDQISPDESLYVKAAARIRNYNDEANTWKTLQKLADEKFYNQVGVHYYLSWNPEVSLQENMKEAFLSIDAYFADKVVLSDTLELLVANVYDLALKIETEDPKIFDTVLAHLRTYESKIKPQSQEWQALATYEAAMEAKRGNTQNAIDLYTQFPQNDHALLNAVYYLNELKKDSEIQQLLDTSRDKETQMHHALMIDSIKQELNLLAQQSSFANDLSYALHRTDNTPNVTIQGESQLNGYSFKYQQTVDNEGKFSHVTGYYQAPESLVLQKLETYYDDSANVEYLHDFEEDTWSKQSKSTIDYMHEWVDKQSVFDRVTKLNARYLKQSFGDYDVITEWIPSDRLRTQSAKLQLGAGRLKSVPTFVTKYYLDHKTNLLVRKVWRYEEIYDKEYAAYSGSDTYQDYGTSALRIPLDTLKGAVEQK</sequence>
<proteinExistence type="predicted"/>
<dbReference type="OrthoDB" id="2473893at2"/>
<evidence type="ECO:0000313" key="2">
    <source>
        <dbReference type="EMBL" id="RNB82268.1"/>
    </source>
</evidence>
<feature type="domain" description="SLH" evidence="1">
    <location>
        <begin position="50"/>
        <end position="114"/>
    </location>
</feature>
<dbReference type="InterPro" id="IPR001119">
    <property type="entry name" value="SLH_dom"/>
</dbReference>
<protein>
    <submittedName>
        <fullName evidence="2">S-layer homology domain-containing protein</fullName>
    </submittedName>
</protein>
<evidence type="ECO:0000259" key="1">
    <source>
        <dbReference type="PROSITE" id="PS51272"/>
    </source>
</evidence>
<comment type="caution">
    <text evidence="2">The sequence shown here is derived from an EMBL/GenBank/DDBJ whole genome shotgun (WGS) entry which is preliminary data.</text>
</comment>
<organism evidence="2 3">
    <name type="scientific">Brevibacillus fluminis</name>
    <dbReference type="NCBI Taxonomy" id="511487"/>
    <lineage>
        <taxon>Bacteria</taxon>
        <taxon>Bacillati</taxon>
        <taxon>Bacillota</taxon>
        <taxon>Bacilli</taxon>
        <taxon>Bacillales</taxon>
        <taxon>Paenibacillaceae</taxon>
        <taxon>Brevibacillus</taxon>
    </lineage>
</organism>
<evidence type="ECO:0000313" key="3">
    <source>
        <dbReference type="Proteomes" id="UP000271031"/>
    </source>
</evidence>
<gene>
    <name evidence="2" type="ORF">EDM56_23360</name>
</gene>